<dbReference type="Proteomes" id="UP001140234">
    <property type="component" value="Unassembled WGS sequence"/>
</dbReference>
<reference evidence="1" key="1">
    <citation type="submission" date="2022-07" db="EMBL/GenBank/DDBJ databases">
        <title>Phylogenomic reconstructions and comparative analyses of Kickxellomycotina fungi.</title>
        <authorList>
            <person name="Reynolds N.K."/>
            <person name="Stajich J.E."/>
            <person name="Barry K."/>
            <person name="Grigoriev I.V."/>
            <person name="Crous P."/>
            <person name="Smith M.E."/>
        </authorList>
    </citation>
    <scope>NUCLEOTIDE SEQUENCE</scope>
    <source>
        <strain evidence="1">CBS 109366</strain>
    </source>
</reference>
<proteinExistence type="predicted"/>
<protein>
    <submittedName>
        <fullName evidence="1">Uncharacterized protein</fullName>
    </submittedName>
</protein>
<sequence length="210" mass="22445">MTPGALPSSHDTNLIDILMNGAADGEFVRDQITGTHTSYEPGEHSDSGLGKRGGERAALTEEQLAALRKREVEAVRTAEAGELDRAVEQLSAIISEWPQYASAYNNRAQARRLQGAAGVVEDLDAAIRWAADERTLAQAFTQKGVVMRDAGDQDAAFYCFSQGAKHGSEVARMAAARENPYAKMCGSMVAQAMRQLRCPQGASPSAPCSS</sequence>
<organism evidence="1 2">
    <name type="scientific">Coemansia nantahalensis</name>
    <dbReference type="NCBI Taxonomy" id="2789366"/>
    <lineage>
        <taxon>Eukaryota</taxon>
        <taxon>Fungi</taxon>
        <taxon>Fungi incertae sedis</taxon>
        <taxon>Zoopagomycota</taxon>
        <taxon>Kickxellomycotina</taxon>
        <taxon>Kickxellomycetes</taxon>
        <taxon>Kickxellales</taxon>
        <taxon>Kickxellaceae</taxon>
        <taxon>Coemansia</taxon>
    </lineage>
</organism>
<evidence type="ECO:0000313" key="1">
    <source>
        <dbReference type="EMBL" id="KAJ2772112.1"/>
    </source>
</evidence>
<accession>A0ACC1K2A5</accession>
<keyword evidence="2" id="KW-1185">Reference proteome</keyword>
<dbReference type="EMBL" id="JANBUJ010000423">
    <property type="protein sequence ID" value="KAJ2772112.1"/>
    <property type="molecule type" value="Genomic_DNA"/>
</dbReference>
<evidence type="ECO:0000313" key="2">
    <source>
        <dbReference type="Proteomes" id="UP001140234"/>
    </source>
</evidence>
<name>A0ACC1K2A5_9FUNG</name>
<gene>
    <name evidence="1" type="ORF">IWQ57_001906</name>
</gene>
<comment type="caution">
    <text evidence="1">The sequence shown here is derived from an EMBL/GenBank/DDBJ whole genome shotgun (WGS) entry which is preliminary data.</text>
</comment>